<feature type="DNA-binding region" description="H-T-H motif" evidence="5">
    <location>
        <begin position="25"/>
        <end position="44"/>
    </location>
</feature>
<evidence type="ECO:0000256" key="3">
    <source>
        <dbReference type="ARBA" id="ARBA00023125"/>
    </source>
</evidence>
<evidence type="ECO:0000259" key="6">
    <source>
        <dbReference type="PROSITE" id="PS50977"/>
    </source>
</evidence>
<dbReference type="Proteomes" id="UP001501126">
    <property type="component" value="Unassembled WGS sequence"/>
</dbReference>
<dbReference type="EMBL" id="BAAAFH010000022">
    <property type="protein sequence ID" value="GAA0876935.1"/>
    <property type="molecule type" value="Genomic_DNA"/>
</dbReference>
<keyword evidence="4" id="KW-0804">Transcription</keyword>
<dbReference type="InterPro" id="IPR001647">
    <property type="entry name" value="HTH_TetR"/>
</dbReference>
<dbReference type="SUPFAM" id="SSF46689">
    <property type="entry name" value="Homeodomain-like"/>
    <property type="match status" value="1"/>
</dbReference>
<evidence type="ECO:0000313" key="8">
    <source>
        <dbReference type="Proteomes" id="UP001501126"/>
    </source>
</evidence>
<dbReference type="InterPro" id="IPR009057">
    <property type="entry name" value="Homeodomain-like_sf"/>
</dbReference>
<dbReference type="PANTHER" id="PTHR30055:SF175">
    <property type="entry name" value="HTH-TYPE TRANSCRIPTIONAL REPRESSOR KSTR2"/>
    <property type="match status" value="1"/>
</dbReference>
<reference evidence="8" key="1">
    <citation type="journal article" date="2019" name="Int. J. Syst. Evol. Microbiol.">
        <title>The Global Catalogue of Microorganisms (GCM) 10K type strain sequencing project: providing services to taxonomists for standard genome sequencing and annotation.</title>
        <authorList>
            <consortium name="The Broad Institute Genomics Platform"/>
            <consortium name="The Broad Institute Genome Sequencing Center for Infectious Disease"/>
            <person name="Wu L."/>
            <person name="Ma J."/>
        </authorList>
    </citation>
    <scope>NUCLEOTIDE SEQUENCE [LARGE SCALE GENOMIC DNA]</scope>
    <source>
        <strain evidence="8">JCM 16083</strain>
    </source>
</reference>
<keyword evidence="2" id="KW-0805">Transcription regulation</keyword>
<dbReference type="InterPro" id="IPR050109">
    <property type="entry name" value="HTH-type_TetR-like_transc_reg"/>
</dbReference>
<dbReference type="RefSeq" id="WP_343790780.1">
    <property type="nucleotide sequence ID" value="NZ_BAAAFH010000022.1"/>
</dbReference>
<dbReference type="PRINTS" id="PR00455">
    <property type="entry name" value="HTHTETR"/>
</dbReference>
<name>A0ABP3Y5V1_9FLAO</name>
<evidence type="ECO:0000256" key="1">
    <source>
        <dbReference type="ARBA" id="ARBA00022491"/>
    </source>
</evidence>
<dbReference type="PROSITE" id="PS50977">
    <property type="entry name" value="HTH_TETR_2"/>
    <property type="match status" value="1"/>
</dbReference>
<protein>
    <submittedName>
        <fullName evidence="7">TetR/AcrR family transcriptional regulator</fullName>
    </submittedName>
</protein>
<dbReference type="Pfam" id="PF00440">
    <property type="entry name" value="TetR_N"/>
    <property type="match status" value="1"/>
</dbReference>
<evidence type="ECO:0000256" key="4">
    <source>
        <dbReference type="ARBA" id="ARBA00023163"/>
    </source>
</evidence>
<feature type="domain" description="HTH tetR-type" evidence="6">
    <location>
        <begin position="2"/>
        <end position="62"/>
    </location>
</feature>
<dbReference type="Gene3D" id="1.10.357.10">
    <property type="entry name" value="Tetracycline Repressor, domain 2"/>
    <property type="match status" value="1"/>
</dbReference>
<sequence length="205" mass="24001">MEEKREEILLKATQVYTRYGIRSVTMDDLARELSVSKKTIYNYFKDKDEIVQEIIKTKLEADRFNCGLNESTAKNAIEELLGISQFVADMVKNVHPSVFYDLQKYHPKAWELLNTHKWEFLFGQILKNIKRGIDEGLYRDNMNPDLVARLHLAKSDLVFGGEFFPIDQSNIEEIFTELFRLQIRGMASEKGLEYLKQRLNNQENA</sequence>
<accession>A0ABP3Y5V1</accession>
<keyword evidence="1" id="KW-0678">Repressor</keyword>
<comment type="caution">
    <text evidence="7">The sequence shown here is derived from an EMBL/GenBank/DDBJ whole genome shotgun (WGS) entry which is preliminary data.</text>
</comment>
<evidence type="ECO:0000256" key="5">
    <source>
        <dbReference type="PROSITE-ProRule" id="PRU00335"/>
    </source>
</evidence>
<keyword evidence="8" id="KW-1185">Reference proteome</keyword>
<proteinExistence type="predicted"/>
<evidence type="ECO:0000313" key="7">
    <source>
        <dbReference type="EMBL" id="GAA0876935.1"/>
    </source>
</evidence>
<keyword evidence="3 5" id="KW-0238">DNA-binding</keyword>
<dbReference type="PANTHER" id="PTHR30055">
    <property type="entry name" value="HTH-TYPE TRANSCRIPTIONAL REGULATOR RUTR"/>
    <property type="match status" value="1"/>
</dbReference>
<organism evidence="7 8">
    <name type="scientific">Wandonia haliotis</name>
    <dbReference type="NCBI Taxonomy" id="574963"/>
    <lineage>
        <taxon>Bacteria</taxon>
        <taxon>Pseudomonadati</taxon>
        <taxon>Bacteroidota</taxon>
        <taxon>Flavobacteriia</taxon>
        <taxon>Flavobacteriales</taxon>
        <taxon>Crocinitomicaceae</taxon>
        <taxon>Wandonia</taxon>
    </lineage>
</organism>
<gene>
    <name evidence="7" type="ORF">GCM10009118_33450</name>
</gene>
<evidence type="ECO:0000256" key="2">
    <source>
        <dbReference type="ARBA" id="ARBA00023015"/>
    </source>
</evidence>